<evidence type="ECO:0000313" key="6">
    <source>
        <dbReference type="Proteomes" id="UP000433883"/>
    </source>
</evidence>
<proteinExistence type="predicted"/>
<dbReference type="GO" id="GO:0046872">
    <property type="term" value="F:metal ion binding"/>
    <property type="evidence" value="ECO:0007669"/>
    <property type="project" value="UniProtKB-KW"/>
</dbReference>
<dbReference type="Gene3D" id="1.10.1280.10">
    <property type="entry name" value="Di-copper center containing domain from catechol oxidase"/>
    <property type="match status" value="1"/>
</dbReference>
<dbReference type="AlphaFoldDB" id="A0A8H3UFY5"/>
<evidence type="ECO:0000256" key="1">
    <source>
        <dbReference type="ARBA" id="ARBA00022723"/>
    </source>
</evidence>
<organism evidence="5 6">
    <name type="scientific">Venturia inaequalis</name>
    <name type="common">Apple scab fungus</name>
    <dbReference type="NCBI Taxonomy" id="5025"/>
    <lineage>
        <taxon>Eukaryota</taxon>
        <taxon>Fungi</taxon>
        <taxon>Dikarya</taxon>
        <taxon>Ascomycota</taxon>
        <taxon>Pezizomycotina</taxon>
        <taxon>Dothideomycetes</taxon>
        <taxon>Pleosporomycetidae</taxon>
        <taxon>Venturiales</taxon>
        <taxon>Venturiaceae</taxon>
        <taxon>Venturia</taxon>
    </lineage>
</organism>
<evidence type="ECO:0000259" key="3">
    <source>
        <dbReference type="PROSITE" id="PS00497"/>
    </source>
</evidence>
<keyword evidence="2" id="KW-0186">Copper</keyword>
<feature type="domain" description="Tyrosinase copper-binding" evidence="3">
    <location>
        <begin position="98"/>
        <end position="115"/>
    </location>
</feature>
<reference evidence="5 6" key="1">
    <citation type="submission" date="2019-11" db="EMBL/GenBank/DDBJ databases">
        <title>Venturia inaequalis Genome Resource.</title>
        <authorList>
            <person name="Lichtner F.J."/>
        </authorList>
    </citation>
    <scope>NUCLEOTIDE SEQUENCE [LARGE SCALE GENOMIC DNA]</scope>
    <source>
        <strain evidence="5">Bline_iso_100314</strain>
    </source>
</reference>
<dbReference type="PRINTS" id="PR00092">
    <property type="entry name" value="TYROSINASE"/>
</dbReference>
<dbReference type="Proteomes" id="UP000433883">
    <property type="component" value="Unassembled WGS sequence"/>
</dbReference>
<dbReference type="InterPro" id="IPR008922">
    <property type="entry name" value="Di-copper_centre_dom_sf"/>
</dbReference>
<evidence type="ECO:0000256" key="2">
    <source>
        <dbReference type="ARBA" id="ARBA00023008"/>
    </source>
</evidence>
<dbReference type="EMBL" id="WNWQ01000399">
    <property type="protein sequence ID" value="KAE9968721.1"/>
    <property type="molecule type" value="Genomic_DNA"/>
</dbReference>
<evidence type="ECO:0000313" key="5">
    <source>
        <dbReference type="EMBL" id="KAE9968721.1"/>
    </source>
</evidence>
<comment type="caution">
    <text evidence="5">The sequence shown here is derived from an EMBL/GenBank/DDBJ whole genome shotgun (WGS) entry which is preliminary data.</text>
</comment>
<dbReference type="Pfam" id="PF00264">
    <property type="entry name" value="Tyrosinase"/>
    <property type="match status" value="1"/>
</dbReference>
<dbReference type="PANTHER" id="PTHR11474">
    <property type="entry name" value="TYROSINASE FAMILY MEMBER"/>
    <property type="match status" value="1"/>
</dbReference>
<sequence>MKNYLEARDSGVTRWEYKPVEKVDVEYENTHEKPVEVHKSVCNKPSKRLEWRQLDFSQQDAYISAVKCLMNRPSYFQEDTSFYDDFIFAHSKVGYLAHYAASFLPWHRMYVHVYEKALRTHCGYEGTFPYWDWTLDSKDLFASPIWDPIHGFGGNGNKNMPDAVVEGLCVTEGPFANVSRAWRGQKDHHDHQVTLYPHCMSRDFAFRTRSKGDVEWLHALIQPDYVNATLERPNYELFFESFERGAHNSIPQLLQGDWLTFTAPNDPVFFLHHAQVDRLWWMWQMQDPTIIRLKQFQGPGEDFRNVTIKHTTASKSDLLLMGGIADDVKVEDVMDTQGDYLCYEY</sequence>
<dbReference type="PROSITE" id="PS00497">
    <property type="entry name" value="TYROSINASE_1"/>
    <property type="match status" value="1"/>
</dbReference>
<accession>A0A8H3UFY5</accession>
<dbReference type="InterPro" id="IPR002227">
    <property type="entry name" value="Tyrosinase_Cu-bd"/>
</dbReference>
<dbReference type="PANTHER" id="PTHR11474:SF126">
    <property type="entry name" value="TYROSINASE-LIKE PROTEIN TYR-1-RELATED"/>
    <property type="match status" value="1"/>
</dbReference>
<evidence type="ECO:0000259" key="4">
    <source>
        <dbReference type="PROSITE" id="PS00498"/>
    </source>
</evidence>
<dbReference type="InterPro" id="IPR050316">
    <property type="entry name" value="Tyrosinase/Hemocyanin"/>
</dbReference>
<feature type="domain" description="Tyrosinase copper-binding" evidence="4">
    <location>
        <begin position="266"/>
        <end position="277"/>
    </location>
</feature>
<name>A0A8H3UFY5_VENIN</name>
<dbReference type="GO" id="GO:0016491">
    <property type="term" value="F:oxidoreductase activity"/>
    <property type="evidence" value="ECO:0007669"/>
    <property type="project" value="InterPro"/>
</dbReference>
<gene>
    <name evidence="5" type="ORF">BLS_005682</name>
</gene>
<protein>
    <recommendedName>
        <fullName evidence="3 4">Tyrosinase copper-binding domain-containing protein</fullName>
    </recommendedName>
</protein>
<dbReference type="PROSITE" id="PS00498">
    <property type="entry name" value="TYROSINASE_2"/>
    <property type="match status" value="1"/>
</dbReference>
<dbReference type="SUPFAM" id="SSF48056">
    <property type="entry name" value="Di-copper centre-containing domain"/>
    <property type="match status" value="1"/>
</dbReference>
<keyword evidence="1" id="KW-0479">Metal-binding</keyword>